<dbReference type="PRINTS" id="PR00411">
    <property type="entry name" value="PNDRDTASEI"/>
</dbReference>
<dbReference type="Gene3D" id="3.30.390.30">
    <property type="match status" value="1"/>
</dbReference>
<dbReference type="InterPro" id="IPR004099">
    <property type="entry name" value="Pyr_nucl-diS_OxRdtase_dimer"/>
</dbReference>
<dbReference type="PIRSF" id="PIRSF000350">
    <property type="entry name" value="Mercury_reductase_MerA"/>
    <property type="match status" value="1"/>
</dbReference>
<dbReference type="GO" id="GO:0004148">
    <property type="term" value="F:dihydrolipoyl dehydrogenase (NADH) activity"/>
    <property type="evidence" value="ECO:0007669"/>
    <property type="project" value="TreeGrafter"/>
</dbReference>
<evidence type="ECO:0000256" key="6">
    <source>
        <dbReference type="ARBA" id="ARBA00023157"/>
    </source>
</evidence>
<evidence type="ECO:0000256" key="8">
    <source>
        <dbReference type="PIRSR" id="PIRSR000350-2"/>
    </source>
</evidence>
<dbReference type="PANTHER" id="PTHR22912:SF217">
    <property type="entry name" value="DIHYDROLIPOYL DEHYDROGENASE"/>
    <property type="match status" value="1"/>
</dbReference>
<keyword evidence="2 11" id="KW-0285">Flavoprotein</keyword>
<evidence type="ECO:0000256" key="11">
    <source>
        <dbReference type="RuleBase" id="RU003691"/>
    </source>
</evidence>
<dbReference type="InterPro" id="IPR023753">
    <property type="entry name" value="FAD/NAD-binding_dom"/>
</dbReference>
<keyword evidence="7 11" id="KW-0676">Redox-active center</keyword>
<accession>A0A923SKV2</accession>
<keyword evidence="9" id="KW-0547">Nucleotide-binding</keyword>
<dbReference type="InterPro" id="IPR036188">
    <property type="entry name" value="FAD/NAD-bd_sf"/>
</dbReference>
<evidence type="ECO:0000256" key="3">
    <source>
        <dbReference type="ARBA" id="ARBA00022827"/>
    </source>
</evidence>
<evidence type="ECO:0000259" key="12">
    <source>
        <dbReference type="Pfam" id="PF02852"/>
    </source>
</evidence>
<evidence type="ECO:0000256" key="9">
    <source>
        <dbReference type="PIRSR" id="PIRSR000350-3"/>
    </source>
</evidence>
<sequence>MMSNFDLIVIGGGPGGYVAAIKGAQLGLNTAIIEKDRFGGTCLNRGCIPTKAMLHAADLYREILEGGRFGIHAEKVTVNYGEVLDYKQETIDKLVSGVEQLLKANGVTMLKGTGTLLADRQVKVTFAEPAEDGATESYYDAEHIILAGGSYPAKLPVEGMELQGVLTSDGLFALKEIPESLTIIGGGVIGVEFAEVFSALGCKVTILEALPKLLANLDKEISQNLKMILKKRGVDIHTGASLAKIEKDPAGGLICHYTEKDKDQSISSQYVLCAVGRKPNAAGLFLDPEEFADIAENSAALTTKHLEAAAQTAHALGITMERGFIETDIYGQTGAPGIYAIGDIVKGIQLAHVASAQGITAAEKIAGHTPNVDLAIVPSCIYTSPEIASVGITEEDAKASATPVKVGKYITSANGKSLISKEERGFVKIIAHADTGEILGAQMMCARATDMIGEMATAIANKLTPSQLLKGMRAHPTYNEAVGEALEELEGGAIHMAPKKKK</sequence>
<protein>
    <submittedName>
        <fullName evidence="14">Dihydrolipoyl dehydrogenase</fullName>
    </submittedName>
</protein>
<dbReference type="AlphaFoldDB" id="A0A923SKV2"/>
<dbReference type="InterPro" id="IPR001100">
    <property type="entry name" value="Pyr_nuc-diS_OxRdtase"/>
</dbReference>
<feature type="domain" description="FAD/NAD(P)-binding" evidence="13">
    <location>
        <begin position="5"/>
        <end position="358"/>
    </location>
</feature>
<evidence type="ECO:0000256" key="1">
    <source>
        <dbReference type="ARBA" id="ARBA00007532"/>
    </source>
</evidence>
<dbReference type="Pfam" id="PF02852">
    <property type="entry name" value="Pyr_redox_dim"/>
    <property type="match status" value="1"/>
</dbReference>
<evidence type="ECO:0000256" key="2">
    <source>
        <dbReference type="ARBA" id="ARBA00022630"/>
    </source>
</evidence>
<dbReference type="PRINTS" id="PR00368">
    <property type="entry name" value="FADPNR"/>
</dbReference>
<gene>
    <name evidence="14" type="ORF">H8876_01075</name>
</gene>
<comment type="caution">
    <text evidence="14">The sequence shown here is derived from an EMBL/GenBank/DDBJ whole genome shotgun (WGS) entry which is preliminary data.</text>
</comment>
<organism evidence="14 15">
    <name type="scientific">Lentihominibacter faecis</name>
    <dbReference type="NCBI Taxonomy" id="2764712"/>
    <lineage>
        <taxon>Bacteria</taxon>
        <taxon>Bacillati</taxon>
        <taxon>Bacillota</taxon>
        <taxon>Clostridia</taxon>
        <taxon>Peptostreptococcales</taxon>
        <taxon>Anaerovoracaceae</taxon>
        <taxon>Lentihominibacter</taxon>
    </lineage>
</organism>
<dbReference type="SUPFAM" id="SSF51905">
    <property type="entry name" value="FAD/NAD(P)-binding domain"/>
    <property type="match status" value="1"/>
</dbReference>
<reference evidence="14" key="1">
    <citation type="submission" date="2020-08" db="EMBL/GenBank/DDBJ databases">
        <authorList>
            <person name="Liu C."/>
            <person name="Sun Q."/>
        </authorList>
    </citation>
    <scope>NUCLEOTIDE SEQUENCE</scope>
    <source>
        <strain evidence="14">BX16</strain>
    </source>
</reference>
<feature type="disulfide bond" description="Redox-active" evidence="10">
    <location>
        <begin position="42"/>
        <end position="47"/>
    </location>
</feature>
<keyword evidence="4 11" id="KW-0560">Oxidoreductase</keyword>
<dbReference type="EMBL" id="JACRWC010000022">
    <property type="protein sequence ID" value="MBC5998614.1"/>
    <property type="molecule type" value="Genomic_DNA"/>
</dbReference>
<keyword evidence="3 9" id="KW-0274">FAD</keyword>
<dbReference type="InterPro" id="IPR050151">
    <property type="entry name" value="Class-I_Pyr_Nuc-Dis_Oxidored"/>
</dbReference>
<feature type="binding site" evidence="9">
    <location>
        <position position="114"/>
    </location>
    <ligand>
        <name>FAD</name>
        <dbReference type="ChEBI" id="CHEBI:57692"/>
    </ligand>
</feature>
<dbReference type="InterPro" id="IPR012999">
    <property type="entry name" value="Pyr_OxRdtase_I_AS"/>
</dbReference>
<dbReference type="FunFam" id="3.30.390.30:FF:000001">
    <property type="entry name" value="Dihydrolipoyl dehydrogenase"/>
    <property type="match status" value="1"/>
</dbReference>
<evidence type="ECO:0000256" key="5">
    <source>
        <dbReference type="ARBA" id="ARBA00023027"/>
    </source>
</evidence>
<dbReference type="PROSITE" id="PS00076">
    <property type="entry name" value="PYRIDINE_REDOX_1"/>
    <property type="match status" value="1"/>
</dbReference>
<evidence type="ECO:0000256" key="7">
    <source>
        <dbReference type="ARBA" id="ARBA00023284"/>
    </source>
</evidence>
<keyword evidence="15" id="KW-1185">Reference proteome</keyword>
<dbReference type="GO" id="GO:0006103">
    <property type="term" value="P:2-oxoglutarate metabolic process"/>
    <property type="evidence" value="ECO:0007669"/>
    <property type="project" value="TreeGrafter"/>
</dbReference>
<feature type="domain" description="Pyridine nucleotide-disulphide oxidoreductase dimerisation" evidence="12">
    <location>
        <begin position="377"/>
        <end position="485"/>
    </location>
</feature>
<keyword evidence="5 9" id="KW-0520">NAD</keyword>
<feature type="binding site" evidence="9">
    <location>
        <begin position="185"/>
        <end position="192"/>
    </location>
    <ligand>
        <name>NAD(+)</name>
        <dbReference type="ChEBI" id="CHEBI:57540"/>
    </ligand>
</feature>
<evidence type="ECO:0000256" key="4">
    <source>
        <dbReference type="ARBA" id="ARBA00023002"/>
    </source>
</evidence>
<evidence type="ECO:0000256" key="10">
    <source>
        <dbReference type="PIRSR" id="PIRSR000350-4"/>
    </source>
</evidence>
<name>A0A923SKV2_9FIRM</name>
<feature type="binding site" evidence="9">
    <location>
        <position position="343"/>
    </location>
    <ligand>
        <name>FAD</name>
        <dbReference type="ChEBI" id="CHEBI:57692"/>
    </ligand>
</feature>
<comment type="cofactor">
    <cofactor evidence="9">
        <name>FAD</name>
        <dbReference type="ChEBI" id="CHEBI:57692"/>
    </cofactor>
    <text evidence="9">Binds 1 FAD per subunit.</text>
</comment>
<dbReference type="Proteomes" id="UP000644115">
    <property type="component" value="Unassembled WGS sequence"/>
</dbReference>
<dbReference type="GO" id="GO:0050660">
    <property type="term" value="F:flavin adenine dinucleotide binding"/>
    <property type="evidence" value="ECO:0007669"/>
    <property type="project" value="TreeGrafter"/>
</dbReference>
<dbReference type="SUPFAM" id="SSF55424">
    <property type="entry name" value="FAD/NAD-linked reductases, dimerisation (C-terminal) domain"/>
    <property type="match status" value="1"/>
</dbReference>
<evidence type="ECO:0000313" key="14">
    <source>
        <dbReference type="EMBL" id="MBC5998614.1"/>
    </source>
</evidence>
<dbReference type="Pfam" id="PF07992">
    <property type="entry name" value="Pyr_redox_2"/>
    <property type="match status" value="1"/>
</dbReference>
<feature type="binding site" evidence="9">
    <location>
        <position position="208"/>
    </location>
    <ligand>
        <name>NAD(+)</name>
        <dbReference type="ChEBI" id="CHEBI:57540"/>
    </ligand>
</feature>
<dbReference type="Gene3D" id="3.50.50.60">
    <property type="entry name" value="FAD/NAD(P)-binding domain"/>
    <property type="match status" value="3"/>
</dbReference>
<feature type="binding site" evidence="9">
    <location>
        <position position="276"/>
    </location>
    <ligand>
        <name>NAD(+)</name>
        <dbReference type="ChEBI" id="CHEBI:57540"/>
    </ligand>
</feature>
<dbReference type="PANTHER" id="PTHR22912">
    <property type="entry name" value="DISULFIDE OXIDOREDUCTASE"/>
    <property type="match status" value="1"/>
</dbReference>
<dbReference type="InterPro" id="IPR016156">
    <property type="entry name" value="FAD/NAD-linked_Rdtase_dimer_sf"/>
</dbReference>
<evidence type="ECO:0000259" key="13">
    <source>
        <dbReference type="Pfam" id="PF07992"/>
    </source>
</evidence>
<proteinExistence type="inferred from homology"/>
<feature type="binding site" evidence="9">
    <location>
        <position position="51"/>
    </location>
    <ligand>
        <name>FAD</name>
        <dbReference type="ChEBI" id="CHEBI:57692"/>
    </ligand>
</feature>
<comment type="similarity">
    <text evidence="1 11">Belongs to the class-I pyridine nucleotide-disulfide oxidoreductase family.</text>
</comment>
<keyword evidence="6" id="KW-1015">Disulfide bond</keyword>
<feature type="active site" description="Proton acceptor" evidence="8">
    <location>
        <position position="475"/>
    </location>
</feature>
<evidence type="ECO:0000313" key="15">
    <source>
        <dbReference type="Proteomes" id="UP000644115"/>
    </source>
</evidence>